<evidence type="ECO:0000256" key="1">
    <source>
        <dbReference type="ARBA" id="ARBA00023157"/>
    </source>
</evidence>
<keyword evidence="1" id="KW-1015">Disulfide bond</keyword>
<evidence type="ECO:0000256" key="2">
    <source>
        <dbReference type="SAM" id="SignalP"/>
    </source>
</evidence>
<dbReference type="PANTHER" id="PTHR22801">
    <property type="entry name" value="LITHOSTATHINE"/>
    <property type="match status" value="1"/>
</dbReference>
<reference evidence="4" key="1">
    <citation type="submission" date="2021-05" db="EMBL/GenBank/DDBJ databases">
        <authorList>
            <person name="Alioto T."/>
            <person name="Alioto T."/>
            <person name="Gomez Garrido J."/>
        </authorList>
    </citation>
    <scope>NUCLEOTIDE SEQUENCE</scope>
</reference>
<dbReference type="EMBL" id="HBUE01245217">
    <property type="protein sequence ID" value="CAG6551670.1"/>
    <property type="molecule type" value="Transcribed_RNA"/>
</dbReference>
<dbReference type="PROSITE" id="PS00615">
    <property type="entry name" value="C_TYPE_LECTIN_1"/>
    <property type="match status" value="1"/>
</dbReference>
<feature type="chain" id="PRO_5033670779" evidence="2">
    <location>
        <begin position="23"/>
        <end position="177"/>
    </location>
</feature>
<dbReference type="SUPFAM" id="SSF56436">
    <property type="entry name" value="C-type lectin-like"/>
    <property type="match status" value="1"/>
</dbReference>
<dbReference type="PANTHER" id="PTHR22801:SF63">
    <property type="entry name" value="C-TYPE LECTIN DOMAIN-CONTAINING PROTEIN"/>
    <property type="match status" value="1"/>
</dbReference>
<dbReference type="InterPro" id="IPR001304">
    <property type="entry name" value="C-type_lectin-like"/>
</dbReference>
<dbReference type="EMBL" id="HBUE01352321">
    <property type="protein sequence ID" value="CAG6603969.1"/>
    <property type="molecule type" value="Transcribed_RNA"/>
</dbReference>
<feature type="signal peptide" evidence="2">
    <location>
        <begin position="1"/>
        <end position="22"/>
    </location>
</feature>
<feature type="domain" description="C-type lectin" evidence="3">
    <location>
        <begin position="46"/>
        <end position="171"/>
    </location>
</feature>
<dbReference type="InterPro" id="IPR018378">
    <property type="entry name" value="C-type_lectin_CS"/>
</dbReference>
<dbReference type="AlphaFoldDB" id="A0A8D8PJG9"/>
<proteinExistence type="predicted"/>
<dbReference type="SMART" id="SM00034">
    <property type="entry name" value="CLECT"/>
    <property type="match status" value="1"/>
</dbReference>
<protein>
    <submittedName>
        <fullName evidence="4">Pulmonary surfactant-associated protein D</fullName>
    </submittedName>
</protein>
<dbReference type="Gene3D" id="3.10.100.10">
    <property type="entry name" value="Mannose-Binding Protein A, subunit A"/>
    <property type="match status" value="1"/>
</dbReference>
<dbReference type="PROSITE" id="PS50041">
    <property type="entry name" value="C_TYPE_LECTIN_2"/>
    <property type="match status" value="1"/>
</dbReference>
<sequence length="177" mass="19773">MLFKVVCLFVPVVLSIANCSSSETNGTFIAPSSNSSAQAKVLRAARSGTKYIAFLEKLNFFEAWQACESYGLRLASVTSAADTNEIQVALNNVNAVYGWQFWIAGTDLGRSKSFLWITTGKQIWRPNFYLNWYPGEPNNAGGNEHCVEVYQESANRWNDKDCSVRQRFVCQLDNASC</sequence>
<dbReference type="InterPro" id="IPR050801">
    <property type="entry name" value="Ca-Dep_Lectins_ImmuneDev"/>
</dbReference>
<organism evidence="4">
    <name type="scientific">Culex pipiens</name>
    <name type="common">House mosquito</name>
    <dbReference type="NCBI Taxonomy" id="7175"/>
    <lineage>
        <taxon>Eukaryota</taxon>
        <taxon>Metazoa</taxon>
        <taxon>Ecdysozoa</taxon>
        <taxon>Arthropoda</taxon>
        <taxon>Hexapoda</taxon>
        <taxon>Insecta</taxon>
        <taxon>Pterygota</taxon>
        <taxon>Neoptera</taxon>
        <taxon>Endopterygota</taxon>
        <taxon>Diptera</taxon>
        <taxon>Nematocera</taxon>
        <taxon>Culicoidea</taxon>
        <taxon>Culicidae</taxon>
        <taxon>Culicinae</taxon>
        <taxon>Culicini</taxon>
        <taxon>Culex</taxon>
        <taxon>Culex</taxon>
    </lineage>
</organism>
<dbReference type="Pfam" id="PF00059">
    <property type="entry name" value="Lectin_C"/>
    <property type="match status" value="1"/>
</dbReference>
<dbReference type="CDD" id="cd00037">
    <property type="entry name" value="CLECT"/>
    <property type="match status" value="1"/>
</dbReference>
<accession>A0A8D8PJG9</accession>
<evidence type="ECO:0000259" key="3">
    <source>
        <dbReference type="PROSITE" id="PS50041"/>
    </source>
</evidence>
<keyword evidence="2" id="KW-0732">Signal</keyword>
<dbReference type="InterPro" id="IPR016186">
    <property type="entry name" value="C-type_lectin-like/link_sf"/>
</dbReference>
<evidence type="ECO:0000313" key="4">
    <source>
        <dbReference type="EMBL" id="CAG6603969.1"/>
    </source>
</evidence>
<dbReference type="InterPro" id="IPR016187">
    <property type="entry name" value="CTDL_fold"/>
</dbReference>
<name>A0A8D8PJG9_CULPI</name>